<feature type="binding site" evidence="7">
    <location>
        <position position="394"/>
    </location>
    <ligand>
        <name>phosphoenolpyruvate</name>
        <dbReference type="ChEBI" id="CHEBI:58702"/>
    </ligand>
</feature>
<dbReference type="GO" id="GO:0009423">
    <property type="term" value="P:chorismate biosynthetic process"/>
    <property type="evidence" value="ECO:0007669"/>
    <property type="project" value="UniProtKB-UniRule"/>
</dbReference>
<keyword evidence="10" id="KW-1185">Reference proteome</keyword>
<keyword evidence="7" id="KW-0963">Cytoplasm</keyword>
<comment type="function">
    <text evidence="7">Catalyzes the transfer of the enolpyruvyl moiety of phosphoenolpyruvate (PEP) to the 5-hydroxyl of shikimate-3-phosphate (S3P) to produce enolpyruvyl shikimate-3-phosphate and inorganic phosphate.</text>
</comment>
<feature type="binding site" evidence="7">
    <location>
        <position position="31"/>
    </location>
    <ligand>
        <name>3-phosphoshikimate</name>
        <dbReference type="ChEBI" id="CHEBI:145989"/>
    </ligand>
</feature>
<evidence type="ECO:0000256" key="3">
    <source>
        <dbReference type="ARBA" id="ARBA00022605"/>
    </source>
</evidence>
<dbReference type="InterPro" id="IPR006264">
    <property type="entry name" value="EPSP_synthase"/>
</dbReference>
<keyword evidence="4 7" id="KW-0808">Transferase</keyword>
<dbReference type="EC" id="2.5.1.19" evidence="7"/>
<evidence type="ECO:0000256" key="2">
    <source>
        <dbReference type="ARBA" id="ARBA00009948"/>
    </source>
</evidence>
<dbReference type="InterPro" id="IPR013792">
    <property type="entry name" value="RNA3'P_cycl/enolpyr_Trfase_a/b"/>
</dbReference>
<dbReference type="Proteomes" id="UP000184038">
    <property type="component" value="Unassembled WGS sequence"/>
</dbReference>
<dbReference type="Gene3D" id="3.65.10.10">
    <property type="entry name" value="Enolpyruvate transferase domain"/>
    <property type="match status" value="2"/>
</dbReference>
<dbReference type="Pfam" id="PF00275">
    <property type="entry name" value="EPSP_synthase"/>
    <property type="match status" value="1"/>
</dbReference>
<dbReference type="GO" id="GO:0005737">
    <property type="term" value="C:cytoplasm"/>
    <property type="evidence" value="ECO:0007669"/>
    <property type="project" value="UniProtKB-SubCell"/>
</dbReference>
<feature type="domain" description="Enolpyruvate transferase" evidence="8">
    <location>
        <begin position="16"/>
        <end position="428"/>
    </location>
</feature>
<dbReference type="PANTHER" id="PTHR21090">
    <property type="entry name" value="AROM/DEHYDROQUINATE SYNTHASE"/>
    <property type="match status" value="1"/>
</dbReference>
<feature type="binding site" evidence="7">
    <location>
        <position position="353"/>
    </location>
    <ligand>
        <name>phosphoenolpyruvate</name>
        <dbReference type="ChEBI" id="CHEBI:58702"/>
    </ligand>
</feature>
<evidence type="ECO:0000259" key="8">
    <source>
        <dbReference type="Pfam" id="PF00275"/>
    </source>
</evidence>
<dbReference type="RefSeq" id="WP_242952547.1">
    <property type="nucleotide sequence ID" value="NZ_FRCP01000014.1"/>
</dbReference>
<dbReference type="InterPro" id="IPR001986">
    <property type="entry name" value="Enolpyruvate_Tfrase_dom"/>
</dbReference>
<comment type="similarity">
    <text evidence="2 7">Belongs to the EPSP synthase family.</text>
</comment>
<dbReference type="HAMAP" id="MF_00210">
    <property type="entry name" value="EPSP_synth"/>
    <property type="match status" value="1"/>
</dbReference>
<evidence type="ECO:0000313" key="10">
    <source>
        <dbReference type="Proteomes" id="UP000184038"/>
    </source>
</evidence>
<comment type="subcellular location">
    <subcellularLocation>
        <location evidence="7">Cytoplasm</location>
    </subcellularLocation>
</comment>
<feature type="binding site" evidence="7">
    <location>
        <position position="30"/>
    </location>
    <ligand>
        <name>phosphoenolpyruvate</name>
        <dbReference type="ChEBI" id="CHEBI:58702"/>
    </ligand>
</feature>
<evidence type="ECO:0000256" key="1">
    <source>
        <dbReference type="ARBA" id="ARBA00004811"/>
    </source>
</evidence>
<dbReference type="SUPFAM" id="SSF55205">
    <property type="entry name" value="EPT/RTPC-like"/>
    <property type="match status" value="1"/>
</dbReference>
<dbReference type="InterPro" id="IPR036968">
    <property type="entry name" value="Enolpyruvate_Tfrase_sf"/>
</dbReference>
<name>A0A1M7KPJ7_9FIRM</name>
<dbReference type="EMBL" id="FRCP01000014">
    <property type="protein sequence ID" value="SHM67357.1"/>
    <property type="molecule type" value="Genomic_DNA"/>
</dbReference>
<feature type="binding site" evidence="7">
    <location>
        <position position="322"/>
    </location>
    <ligand>
        <name>3-phosphoshikimate</name>
        <dbReference type="ChEBI" id="CHEBI:145989"/>
    </ligand>
</feature>
<keyword evidence="3 7" id="KW-0028">Amino-acid biosynthesis</keyword>
<evidence type="ECO:0000256" key="6">
    <source>
        <dbReference type="ARBA" id="ARBA00044633"/>
    </source>
</evidence>
<dbReference type="NCBIfam" id="TIGR01356">
    <property type="entry name" value="aroA"/>
    <property type="match status" value="1"/>
</dbReference>
<proteinExistence type="inferred from homology"/>
<comment type="subunit">
    <text evidence="7">Monomer.</text>
</comment>
<feature type="binding site" evidence="7">
    <location>
        <position position="177"/>
    </location>
    <ligand>
        <name>3-phosphoshikimate</name>
        <dbReference type="ChEBI" id="CHEBI:145989"/>
    </ligand>
</feature>
<feature type="binding site" evidence="7">
    <location>
        <position position="131"/>
    </location>
    <ligand>
        <name>phosphoenolpyruvate</name>
        <dbReference type="ChEBI" id="CHEBI:58702"/>
    </ligand>
</feature>
<evidence type="ECO:0000256" key="4">
    <source>
        <dbReference type="ARBA" id="ARBA00022679"/>
    </source>
</evidence>
<evidence type="ECO:0000256" key="5">
    <source>
        <dbReference type="ARBA" id="ARBA00023141"/>
    </source>
</evidence>
<organism evidence="9 10">
    <name type="scientific">Anaerosporobacter mobilis DSM 15930</name>
    <dbReference type="NCBI Taxonomy" id="1120996"/>
    <lineage>
        <taxon>Bacteria</taxon>
        <taxon>Bacillati</taxon>
        <taxon>Bacillota</taxon>
        <taxon>Clostridia</taxon>
        <taxon>Lachnospirales</taxon>
        <taxon>Lachnospiraceae</taxon>
        <taxon>Anaerosporobacter</taxon>
    </lineage>
</organism>
<feature type="active site" description="Proton acceptor" evidence="7">
    <location>
        <position position="322"/>
    </location>
</feature>
<dbReference type="GO" id="GO:0009073">
    <property type="term" value="P:aromatic amino acid family biosynthetic process"/>
    <property type="evidence" value="ECO:0007669"/>
    <property type="project" value="UniProtKB-KW"/>
</dbReference>
<dbReference type="UniPathway" id="UPA00053">
    <property type="reaction ID" value="UER00089"/>
</dbReference>
<comment type="caution">
    <text evidence="7">Lacks conserved residue(s) required for the propagation of feature annotation.</text>
</comment>
<dbReference type="GO" id="GO:0008652">
    <property type="term" value="P:amino acid biosynthetic process"/>
    <property type="evidence" value="ECO:0007669"/>
    <property type="project" value="UniProtKB-KW"/>
</dbReference>
<protein>
    <recommendedName>
        <fullName evidence="7">3-phosphoshikimate 1-carboxyvinyltransferase</fullName>
        <ecNumber evidence="7">2.5.1.19</ecNumber>
    </recommendedName>
    <alternativeName>
        <fullName evidence="7">5-enolpyruvylshikimate-3-phosphate synthase</fullName>
        <shortName evidence="7">EPSP synthase</shortName>
        <shortName evidence="7">EPSPS</shortName>
    </alternativeName>
</protein>
<dbReference type="PIRSF" id="PIRSF000505">
    <property type="entry name" value="EPSPS"/>
    <property type="match status" value="1"/>
</dbReference>
<feature type="binding site" evidence="7">
    <location>
        <position position="35"/>
    </location>
    <ligand>
        <name>3-phosphoshikimate</name>
        <dbReference type="ChEBI" id="CHEBI:145989"/>
    </ligand>
</feature>
<feature type="binding site" evidence="7">
    <location>
        <position position="103"/>
    </location>
    <ligand>
        <name>phosphoenolpyruvate</name>
        <dbReference type="ChEBI" id="CHEBI:58702"/>
    </ligand>
</feature>
<dbReference type="CDD" id="cd01556">
    <property type="entry name" value="EPSP_synthase"/>
    <property type="match status" value="1"/>
</dbReference>
<dbReference type="AlphaFoldDB" id="A0A1M7KPJ7"/>
<evidence type="ECO:0000256" key="7">
    <source>
        <dbReference type="HAMAP-Rule" id="MF_00210"/>
    </source>
</evidence>
<feature type="binding site" evidence="7">
    <location>
        <position position="179"/>
    </location>
    <ligand>
        <name>3-phosphoshikimate</name>
        <dbReference type="ChEBI" id="CHEBI:145989"/>
    </ligand>
</feature>
<dbReference type="PANTHER" id="PTHR21090:SF5">
    <property type="entry name" value="PENTAFUNCTIONAL AROM POLYPEPTIDE"/>
    <property type="match status" value="1"/>
</dbReference>
<feature type="binding site" evidence="7">
    <location>
        <position position="349"/>
    </location>
    <ligand>
        <name>3-phosphoshikimate</name>
        <dbReference type="ChEBI" id="CHEBI:145989"/>
    </ligand>
</feature>
<comment type="pathway">
    <text evidence="1 7">Metabolic intermediate biosynthesis; chorismate biosynthesis; chorismate from D-erythrose 4-phosphate and phosphoenolpyruvate: step 6/7.</text>
</comment>
<feature type="binding site" evidence="7">
    <location>
        <position position="419"/>
    </location>
    <ligand>
        <name>phosphoenolpyruvate</name>
        <dbReference type="ChEBI" id="CHEBI:58702"/>
    </ligand>
</feature>
<reference evidence="9 10" key="1">
    <citation type="submission" date="2016-11" db="EMBL/GenBank/DDBJ databases">
        <authorList>
            <person name="Jaros S."/>
            <person name="Januszkiewicz K."/>
            <person name="Wedrychowicz H."/>
        </authorList>
    </citation>
    <scope>NUCLEOTIDE SEQUENCE [LARGE SCALE GENOMIC DNA]</scope>
    <source>
        <strain evidence="9 10">DSM 15930</strain>
    </source>
</reference>
<dbReference type="STRING" id="1120996.SAMN02746066_02867"/>
<comment type="catalytic activity">
    <reaction evidence="6">
        <text>3-phosphoshikimate + phosphoenolpyruvate = 5-O-(1-carboxyvinyl)-3-phosphoshikimate + phosphate</text>
        <dbReference type="Rhea" id="RHEA:21256"/>
        <dbReference type="ChEBI" id="CHEBI:43474"/>
        <dbReference type="ChEBI" id="CHEBI:57701"/>
        <dbReference type="ChEBI" id="CHEBI:58702"/>
        <dbReference type="ChEBI" id="CHEBI:145989"/>
        <dbReference type="EC" id="2.5.1.19"/>
    </reaction>
    <physiologicalReaction direction="left-to-right" evidence="6">
        <dbReference type="Rhea" id="RHEA:21257"/>
    </physiologicalReaction>
</comment>
<evidence type="ECO:0000313" key="9">
    <source>
        <dbReference type="EMBL" id="SHM67357.1"/>
    </source>
</evidence>
<accession>A0A1M7KPJ7</accession>
<dbReference type="GO" id="GO:0003866">
    <property type="term" value="F:3-phosphoshikimate 1-carboxyvinyltransferase activity"/>
    <property type="evidence" value="ECO:0007669"/>
    <property type="project" value="UniProtKB-UniRule"/>
</dbReference>
<keyword evidence="5 7" id="KW-0057">Aromatic amino acid biosynthesis</keyword>
<feature type="binding site" evidence="7">
    <location>
        <position position="178"/>
    </location>
    <ligand>
        <name>3-phosphoshikimate</name>
        <dbReference type="ChEBI" id="CHEBI:145989"/>
    </ligand>
</feature>
<sequence length="436" mass="47890">MKMNSANNKIYQCRKQNKTISGVVKVPGSKSMTNRALLLAALSKKDSKLSGVLFSDDSRHFLMCLEQLGFSLQIDEKNKTVTMQGTGGNIPNKTGTINVGSAGTAARFLTALLALSDGEYIIDCSEQMKKRPMKPLFDALTEMGASFSFLEEEGFLPARVIGNGGTCKDVTMDISKSTQFLSALLMVAPLTKNGLKIKITSEKKDGAYIRITRKMMEQFGVDVEFDGEIYEVSGGQEVVVGDYYIEPDVSAACYFYGIAALLGGCITVKNVLYSSMQGDMKFLDVLKMLGCKVEEKEEGITVTGPKEGVYKGIDINMNDFSDQTMTMAVLAAYATTPTVIRNVGHIRLQECNRMAAIVNELNRAGVYCIEEGDNLIITPGEINPTTIETYEDHRVAMAFSLLGLKSEGIIIDNPDCCKKTFEEYFKVLDDLLERNK</sequence>
<gene>
    <name evidence="7" type="primary">aroA</name>
    <name evidence="9" type="ORF">SAMN02746066_02867</name>
</gene>
<feature type="binding site" evidence="7">
    <location>
        <position position="30"/>
    </location>
    <ligand>
        <name>3-phosphoshikimate</name>
        <dbReference type="ChEBI" id="CHEBI:145989"/>
    </ligand>
</feature>
<feature type="binding site" evidence="7">
    <location>
        <position position="179"/>
    </location>
    <ligand>
        <name>phosphoenolpyruvate</name>
        <dbReference type="ChEBI" id="CHEBI:58702"/>
    </ligand>
</feature>